<dbReference type="Proteomes" id="UP000644282">
    <property type="component" value="Unassembled WGS sequence"/>
</dbReference>
<dbReference type="GO" id="GO:0033353">
    <property type="term" value="P:S-adenosylmethionine cycle"/>
    <property type="evidence" value="ECO:0007669"/>
    <property type="project" value="TreeGrafter"/>
</dbReference>
<gene>
    <name evidence="1" type="ORF">IQB77_23365</name>
</gene>
<name>A0AA40WFY4_LEPIR</name>
<dbReference type="EMBL" id="JADDXF010000860">
    <property type="protein sequence ID" value="MBE8432613.1"/>
    <property type="molecule type" value="Genomic_DNA"/>
</dbReference>
<evidence type="ECO:0000313" key="2">
    <source>
        <dbReference type="Proteomes" id="UP000644282"/>
    </source>
</evidence>
<dbReference type="SUPFAM" id="SSF52283">
    <property type="entry name" value="Formate/glycerate dehydrogenase catalytic domain-like"/>
    <property type="match status" value="1"/>
</dbReference>
<sequence length="96" mass="10533">MSATTQEKGLNYKVKDLSQAEWGRQEIILAEKEMPGLMALRQEYKGKKPLAGARIAGSLHMTIQTAVLIETLTELGAEVRWSSCNIFSTQDHAAAA</sequence>
<reference evidence="1" key="1">
    <citation type="submission" date="2020-10" db="EMBL/GenBank/DDBJ databases">
        <title>New Zealand Leptospira genomics.</title>
        <authorList>
            <person name="Wilkinson D.A."/>
            <person name="Nisa S."/>
            <person name="Moinet M."/>
            <person name="Benschop J."/>
        </authorList>
    </citation>
    <scope>NUCLEOTIDE SEQUENCE</scope>
    <source>
        <strain evidence="1">ESR8</strain>
    </source>
</reference>
<comment type="caution">
    <text evidence="1">The sequence shown here is derived from an EMBL/GenBank/DDBJ whole genome shotgun (WGS) entry which is preliminary data.</text>
</comment>
<evidence type="ECO:0000313" key="1">
    <source>
        <dbReference type="EMBL" id="MBE8432613.1"/>
    </source>
</evidence>
<dbReference type="GO" id="GO:0005829">
    <property type="term" value="C:cytosol"/>
    <property type="evidence" value="ECO:0007669"/>
    <property type="project" value="TreeGrafter"/>
</dbReference>
<dbReference type="AlphaFoldDB" id="A0AA40WFY4"/>
<accession>A0AA40WFY4</accession>
<feature type="non-terminal residue" evidence="1">
    <location>
        <position position="96"/>
    </location>
</feature>
<dbReference type="GO" id="GO:0004013">
    <property type="term" value="F:adenosylhomocysteinase activity"/>
    <property type="evidence" value="ECO:0007669"/>
    <property type="project" value="TreeGrafter"/>
</dbReference>
<dbReference type="InterPro" id="IPR042172">
    <property type="entry name" value="Adenosylhomocyst_ase-like_sf"/>
</dbReference>
<dbReference type="Pfam" id="PF05221">
    <property type="entry name" value="AdoHcyase"/>
    <property type="match status" value="1"/>
</dbReference>
<dbReference type="RefSeq" id="WP_193826197.1">
    <property type="nucleotide sequence ID" value="NZ_JADDXF010000860.1"/>
</dbReference>
<protein>
    <submittedName>
        <fullName evidence="1">Adenosylhomocysteinase</fullName>
    </submittedName>
</protein>
<proteinExistence type="predicted"/>
<dbReference type="InterPro" id="IPR000043">
    <property type="entry name" value="Adenosylhomocysteinase-like"/>
</dbReference>
<dbReference type="PANTHER" id="PTHR23420">
    <property type="entry name" value="ADENOSYLHOMOCYSTEINASE"/>
    <property type="match status" value="1"/>
</dbReference>
<organism evidence="1 2">
    <name type="scientific">Leptospira interrogans serovar Pomona</name>
    <dbReference type="NCBI Taxonomy" id="44276"/>
    <lineage>
        <taxon>Bacteria</taxon>
        <taxon>Pseudomonadati</taxon>
        <taxon>Spirochaetota</taxon>
        <taxon>Spirochaetia</taxon>
        <taxon>Leptospirales</taxon>
        <taxon>Leptospiraceae</taxon>
        <taxon>Leptospira</taxon>
    </lineage>
</organism>
<dbReference type="Gene3D" id="3.40.50.1480">
    <property type="entry name" value="Adenosylhomocysteinase-like"/>
    <property type="match status" value="1"/>
</dbReference>
<dbReference type="PANTHER" id="PTHR23420:SF0">
    <property type="entry name" value="ADENOSYLHOMOCYSTEINASE"/>
    <property type="match status" value="1"/>
</dbReference>